<dbReference type="FunFam" id="3.40.1690.10:FF:000001">
    <property type="entry name" value="Flagellar biosynthetic protein FlhB"/>
    <property type="match status" value="1"/>
</dbReference>
<keyword evidence="10 13" id="KW-0472">Membrane</keyword>
<evidence type="ECO:0000256" key="8">
    <source>
        <dbReference type="ARBA" id="ARBA00022927"/>
    </source>
</evidence>
<evidence type="ECO:0000256" key="12">
    <source>
        <dbReference type="ARBA" id="ARBA00025078"/>
    </source>
</evidence>
<proteinExistence type="inferred from homology"/>
<dbReference type="Proteomes" id="UP000229897">
    <property type="component" value="Chromosome"/>
</dbReference>
<keyword evidence="15" id="KW-0282">Flagellum</keyword>
<keyword evidence="9 13" id="KW-1133">Transmembrane helix</keyword>
<dbReference type="SUPFAM" id="SSF160544">
    <property type="entry name" value="EscU C-terminal domain-like"/>
    <property type="match status" value="1"/>
</dbReference>
<keyword evidence="8 13" id="KW-0653">Protein transport</keyword>
<evidence type="ECO:0000256" key="5">
    <source>
        <dbReference type="ARBA" id="ARBA00022475"/>
    </source>
</evidence>
<keyword evidence="6 13" id="KW-0812">Transmembrane</keyword>
<keyword evidence="15" id="KW-0969">Cilium</keyword>
<dbReference type="InterPro" id="IPR006135">
    <property type="entry name" value="T3SS_substrate_exporter"/>
</dbReference>
<feature type="region of interest" description="Disordered" evidence="14">
    <location>
        <begin position="355"/>
        <end position="392"/>
    </location>
</feature>
<dbReference type="RefSeq" id="WP_099875562.1">
    <property type="nucleotide sequence ID" value="NZ_CP024608.1"/>
</dbReference>
<comment type="subcellular location">
    <subcellularLocation>
        <location evidence="1">Cell membrane</location>
        <topology evidence="1">Multi-pass membrane protein</topology>
    </subcellularLocation>
</comment>
<feature type="transmembrane region" description="Helical" evidence="13">
    <location>
        <begin position="186"/>
        <end position="207"/>
    </location>
</feature>
<evidence type="ECO:0000256" key="6">
    <source>
        <dbReference type="ARBA" id="ARBA00022692"/>
    </source>
</evidence>
<keyword evidence="4 13" id="KW-0813">Transport</keyword>
<sequence length="392" mass="42550">MSDSSDAEKTEAASPKRLEQAREEGDVPRSREVATFTVLMTAGCSLWFFGAGIVRQLNATMVSGLSMDREQIFNPNAMILRVASDIAQVMLACLPLAIAVMIVALASPLLIGGWLFSSKSFMPKFSKLNPVRGLTNMVSTNALVELLKAIAKTIVVGTIAWMVVMSQKDAVIGLAVEPLKSGSAHMVDLIGSAFLYIVGGLGIVAAIDGPYQIWHYANKLKMTRQEMIQESKESDGNPQIKGKIRQMQREMSQRRMMADVPTADVVVTNPTHYAVALKYADGQRGAPRVVAKGSDEVAARIRELAKENNVALLEAPALARALHKHTEIGDEIPEALYSAVAEVLAYVFQLRAYKKDGGTYPDRPSKLRVPPELDPHDPASQTKPEPKNGATP</sequence>
<feature type="transmembrane region" description="Helical" evidence="13">
    <location>
        <begin position="33"/>
        <end position="54"/>
    </location>
</feature>
<evidence type="ECO:0000256" key="11">
    <source>
        <dbReference type="ARBA" id="ARBA00023225"/>
    </source>
</evidence>
<feature type="transmembrane region" description="Helical" evidence="13">
    <location>
        <begin position="89"/>
        <end position="116"/>
    </location>
</feature>
<keyword evidence="16" id="KW-1185">Reference proteome</keyword>
<dbReference type="InterPro" id="IPR029025">
    <property type="entry name" value="T3SS_substrate_exporter_C"/>
</dbReference>
<feature type="compositionally biased region" description="Basic and acidic residues" evidence="14">
    <location>
        <begin position="355"/>
        <end position="377"/>
    </location>
</feature>
<comment type="similarity">
    <text evidence="2 13">Belongs to the type III secretion exporter family.</text>
</comment>
<dbReference type="GO" id="GO:0044780">
    <property type="term" value="P:bacterial-type flagellum assembly"/>
    <property type="evidence" value="ECO:0007669"/>
    <property type="project" value="InterPro"/>
</dbReference>
<dbReference type="PANTHER" id="PTHR30531">
    <property type="entry name" value="FLAGELLAR BIOSYNTHETIC PROTEIN FLHB"/>
    <property type="match status" value="1"/>
</dbReference>
<dbReference type="KEGG" id="mass:CR152_14545"/>
<dbReference type="GO" id="GO:0005886">
    <property type="term" value="C:plasma membrane"/>
    <property type="evidence" value="ECO:0007669"/>
    <property type="project" value="UniProtKB-SubCell"/>
</dbReference>
<evidence type="ECO:0000313" key="15">
    <source>
        <dbReference type="EMBL" id="ATQ75606.1"/>
    </source>
</evidence>
<evidence type="ECO:0000256" key="13">
    <source>
        <dbReference type="RuleBase" id="RU364091"/>
    </source>
</evidence>
<dbReference type="AlphaFoldDB" id="A0A2D2DKT9"/>
<evidence type="ECO:0000256" key="9">
    <source>
        <dbReference type="ARBA" id="ARBA00022989"/>
    </source>
</evidence>
<evidence type="ECO:0000313" key="16">
    <source>
        <dbReference type="Proteomes" id="UP000229897"/>
    </source>
</evidence>
<accession>A0A2D2DKT9</accession>
<evidence type="ECO:0000256" key="3">
    <source>
        <dbReference type="ARBA" id="ARBA00021622"/>
    </source>
</evidence>
<keyword evidence="15" id="KW-0966">Cell projection</keyword>
<dbReference type="OrthoDB" id="9807950at2"/>
<dbReference type="Pfam" id="PF01312">
    <property type="entry name" value="Bac_export_2"/>
    <property type="match status" value="1"/>
</dbReference>
<gene>
    <name evidence="13" type="primary">flhB</name>
    <name evidence="15" type="ORF">CR152_14545</name>
</gene>
<feature type="transmembrane region" description="Helical" evidence="13">
    <location>
        <begin position="146"/>
        <end position="165"/>
    </location>
</feature>
<evidence type="ECO:0000256" key="7">
    <source>
        <dbReference type="ARBA" id="ARBA00022795"/>
    </source>
</evidence>
<feature type="region of interest" description="Disordered" evidence="14">
    <location>
        <begin position="1"/>
        <end position="26"/>
    </location>
</feature>
<keyword evidence="11 13" id="KW-1006">Bacterial flagellum protein export</keyword>
<dbReference type="NCBIfam" id="TIGR00328">
    <property type="entry name" value="flhB"/>
    <property type="match status" value="1"/>
</dbReference>
<protein>
    <recommendedName>
        <fullName evidence="3 13">Flagellar biosynthetic protein FlhB</fullName>
    </recommendedName>
</protein>
<dbReference type="PANTHER" id="PTHR30531:SF12">
    <property type="entry name" value="FLAGELLAR BIOSYNTHETIC PROTEIN FLHB"/>
    <property type="match status" value="1"/>
</dbReference>
<dbReference type="EMBL" id="CP024608">
    <property type="protein sequence ID" value="ATQ75606.1"/>
    <property type="molecule type" value="Genomic_DNA"/>
</dbReference>
<evidence type="ECO:0000256" key="14">
    <source>
        <dbReference type="SAM" id="MobiDB-lite"/>
    </source>
</evidence>
<evidence type="ECO:0000256" key="10">
    <source>
        <dbReference type="ARBA" id="ARBA00023136"/>
    </source>
</evidence>
<keyword evidence="7 13" id="KW-1005">Bacterial flagellum biogenesis</keyword>
<dbReference type="PRINTS" id="PR00950">
    <property type="entry name" value="TYPE3IMSPROT"/>
</dbReference>
<reference evidence="15" key="1">
    <citation type="submission" date="2017-10" db="EMBL/GenBank/DDBJ databases">
        <title>Massilia psychrophilum sp. nov., a novel purple-pigmented bacterium isolated from Tianshan glacier, Xinjiang Municipality, China.</title>
        <authorList>
            <person name="Wang H."/>
        </authorList>
    </citation>
    <scope>NUCLEOTIDE SEQUENCE [LARGE SCALE GENOMIC DNA]</scope>
    <source>
        <strain evidence="15">B2</strain>
    </source>
</reference>
<evidence type="ECO:0000256" key="1">
    <source>
        <dbReference type="ARBA" id="ARBA00004651"/>
    </source>
</evidence>
<evidence type="ECO:0000256" key="4">
    <source>
        <dbReference type="ARBA" id="ARBA00022448"/>
    </source>
</evidence>
<keyword evidence="5 13" id="KW-1003">Cell membrane</keyword>
<evidence type="ECO:0000256" key="2">
    <source>
        <dbReference type="ARBA" id="ARBA00010690"/>
    </source>
</evidence>
<name>A0A2D2DKT9_9BURK</name>
<dbReference type="InterPro" id="IPR006136">
    <property type="entry name" value="FlhB"/>
</dbReference>
<organism evidence="15 16">
    <name type="scientific">Massilia violaceinigra</name>
    <dbReference type="NCBI Taxonomy" id="2045208"/>
    <lineage>
        <taxon>Bacteria</taxon>
        <taxon>Pseudomonadati</taxon>
        <taxon>Pseudomonadota</taxon>
        <taxon>Betaproteobacteria</taxon>
        <taxon>Burkholderiales</taxon>
        <taxon>Oxalobacteraceae</taxon>
        <taxon>Telluria group</taxon>
        <taxon>Massilia</taxon>
    </lineage>
</organism>
<dbReference type="Gene3D" id="6.10.250.2080">
    <property type="match status" value="1"/>
</dbReference>
<dbReference type="GO" id="GO:0009306">
    <property type="term" value="P:protein secretion"/>
    <property type="evidence" value="ECO:0007669"/>
    <property type="project" value="InterPro"/>
</dbReference>
<dbReference type="Gene3D" id="3.40.1690.10">
    <property type="entry name" value="secretion proteins EscU"/>
    <property type="match status" value="1"/>
</dbReference>
<comment type="function">
    <text evidence="12 13">Required for formation of the rod structure in the basal body of the flagellar apparatus. Together with FliI and FliH, may constitute the export apparatus of flagellin.</text>
</comment>